<dbReference type="PRINTS" id="PR00983">
    <property type="entry name" value="TRNASYNTHCYS"/>
</dbReference>
<evidence type="ECO:0000256" key="2">
    <source>
        <dbReference type="ARBA" id="ARBA00004496"/>
    </source>
</evidence>
<dbReference type="NCBIfam" id="TIGR00435">
    <property type="entry name" value="cysS"/>
    <property type="match status" value="1"/>
</dbReference>
<dbReference type="Gene3D" id="1.20.120.1910">
    <property type="entry name" value="Cysteine-tRNA ligase, C-terminal anti-codon recognition domain"/>
    <property type="match status" value="1"/>
</dbReference>
<dbReference type="InterPro" id="IPR009080">
    <property type="entry name" value="tRNAsynth_Ia_anticodon-bd"/>
</dbReference>
<evidence type="ECO:0000256" key="9">
    <source>
        <dbReference type="ARBA" id="ARBA00022741"/>
    </source>
</evidence>
<dbReference type="Pfam" id="PF01406">
    <property type="entry name" value="tRNA-synt_1e"/>
    <property type="match status" value="1"/>
</dbReference>
<evidence type="ECO:0000256" key="12">
    <source>
        <dbReference type="ARBA" id="ARBA00022917"/>
    </source>
</evidence>
<dbReference type="PANTHER" id="PTHR10890">
    <property type="entry name" value="CYSTEINYL-TRNA SYNTHETASE"/>
    <property type="match status" value="1"/>
</dbReference>
<keyword evidence="8" id="KW-0479">Metal-binding</keyword>
<dbReference type="InterPro" id="IPR032678">
    <property type="entry name" value="tRNA-synt_1_cat_dom"/>
</dbReference>
<dbReference type="InterPro" id="IPR024909">
    <property type="entry name" value="Cys-tRNA/MSH_ligase"/>
</dbReference>
<evidence type="ECO:0000256" key="13">
    <source>
        <dbReference type="ARBA" id="ARBA00023146"/>
    </source>
</evidence>
<sequence>MLKFYNTLSRKKEAFKPSGSLQIGMYICGPTVYGPGHIGHARTYIAFDVIRRYLEHKGYKVKFIMNITDVHDDVIKESKRLKVPFLNLSEEYTKLFLKDMRLLGIKEANHYPRVTKHIKEIIKFITKLIEKGCAYKEKNSVYFDVSKFKDYGKLSGIKLKKTLAGTRVETDKYEREEASDFALWKASSSKEPGWSSPWGKGRPGWHIECSVMSQKYLGRQIDIHGGAKDLIFPHHENEIAQSESLISKKPFVKYWLHSGLLTIKGQKMAKSLKNYITIEKALENWPTRVLRLFIISSHYRSPQDFNEKALRQAQKGIERIDEFLDKLKRLRGRKRPAKNSALQAQKEFEKAMNDDFNTPVALASLFRLITQGNYLLDKERLTFADAQDILKFLREIDKIFDFIFWKESKKEKVPENILILIKEREKYRKRGDYKKADQIRKKIKKEGYWLKDTKKGPKVKKL</sequence>
<dbReference type="EC" id="6.1.1.16" evidence="4"/>
<evidence type="ECO:0000256" key="10">
    <source>
        <dbReference type="ARBA" id="ARBA00022833"/>
    </source>
</evidence>
<comment type="subcellular location">
    <subcellularLocation>
        <location evidence="2">Cytoplasm</location>
    </subcellularLocation>
</comment>
<dbReference type="InterPro" id="IPR015273">
    <property type="entry name" value="Cys-tRNA-synt_Ia_DALR"/>
</dbReference>
<dbReference type="CDD" id="cd00672">
    <property type="entry name" value="CysRS_core"/>
    <property type="match status" value="1"/>
</dbReference>
<accession>A0A0F9XT26</accession>
<proteinExistence type="inferred from homology"/>
<evidence type="ECO:0000256" key="1">
    <source>
        <dbReference type="ARBA" id="ARBA00001947"/>
    </source>
</evidence>
<evidence type="ECO:0000256" key="14">
    <source>
        <dbReference type="ARBA" id="ARBA00031499"/>
    </source>
</evidence>
<keyword evidence="9" id="KW-0547">Nucleotide-binding</keyword>
<protein>
    <recommendedName>
        <fullName evidence="5">Cysteine--tRNA ligase</fullName>
        <ecNumber evidence="4">6.1.1.16</ecNumber>
    </recommendedName>
    <alternativeName>
        <fullName evidence="14">Cysteinyl-tRNA synthetase</fullName>
    </alternativeName>
</protein>
<dbReference type="InterPro" id="IPR015803">
    <property type="entry name" value="Cys-tRNA-ligase"/>
</dbReference>
<evidence type="ECO:0000256" key="3">
    <source>
        <dbReference type="ARBA" id="ARBA00005594"/>
    </source>
</evidence>
<name>A0A0F9XT26_9ZZZZ</name>
<keyword evidence="10" id="KW-0862">Zinc</keyword>
<keyword evidence="6" id="KW-0963">Cytoplasm</keyword>
<dbReference type="GO" id="GO:0005737">
    <property type="term" value="C:cytoplasm"/>
    <property type="evidence" value="ECO:0007669"/>
    <property type="project" value="UniProtKB-SubCell"/>
</dbReference>
<evidence type="ECO:0000313" key="16">
    <source>
        <dbReference type="EMBL" id="KKO02677.1"/>
    </source>
</evidence>
<dbReference type="SMART" id="SM00840">
    <property type="entry name" value="DALR_2"/>
    <property type="match status" value="1"/>
</dbReference>
<keyword evidence="11" id="KW-0067">ATP-binding</keyword>
<reference evidence="16" key="1">
    <citation type="journal article" date="2015" name="Nature">
        <title>Complex archaea that bridge the gap between prokaryotes and eukaryotes.</title>
        <authorList>
            <person name="Spang A."/>
            <person name="Saw J.H."/>
            <person name="Jorgensen S.L."/>
            <person name="Zaremba-Niedzwiedzka K."/>
            <person name="Martijn J."/>
            <person name="Lind A.E."/>
            <person name="van Eijk R."/>
            <person name="Schleper C."/>
            <person name="Guy L."/>
            <person name="Ettema T.J."/>
        </authorList>
    </citation>
    <scope>NUCLEOTIDE SEQUENCE</scope>
</reference>
<keyword evidence="13" id="KW-0030">Aminoacyl-tRNA synthetase</keyword>
<evidence type="ECO:0000256" key="7">
    <source>
        <dbReference type="ARBA" id="ARBA00022598"/>
    </source>
</evidence>
<dbReference type="GO" id="GO:0046872">
    <property type="term" value="F:metal ion binding"/>
    <property type="evidence" value="ECO:0007669"/>
    <property type="project" value="UniProtKB-KW"/>
</dbReference>
<dbReference type="FunFam" id="3.40.50.620:FF:000130">
    <property type="entry name" value="Cysteine--tRNA ligase"/>
    <property type="match status" value="1"/>
</dbReference>
<dbReference type="GO" id="GO:0004817">
    <property type="term" value="F:cysteine-tRNA ligase activity"/>
    <property type="evidence" value="ECO:0007669"/>
    <property type="project" value="UniProtKB-EC"/>
</dbReference>
<dbReference type="EMBL" id="LAZR01000029">
    <property type="protein sequence ID" value="KKO02677.1"/>
    <property type="molecule type" value="Genomic_DNA"/>
</dbReference>
<comment type="caution">
    <text evidence="16">The sequence shown here is derived from an EMBL/GenBank/DDBJ whole genome shotgun (WGS) entry which is preliminary data.</text>
</comment>
<dbReference type="SUPFAM" id="SSF52374">
    <property type="entry name" value="Nucleotidylyl transferase"/>
    <property type="match status" value="1"/>
</dbReference>
<keyword evidence="12" id="KW-0648">Protein biosynthesis</keyword>
<feature type="domain" description="Cysteinyl-tRNA synthetase class Ia DALR" evidence="15">
    <location>
        <begin position="347"/>
        <end position="412"/>
    </location>
</feature>
<dbReference type="AlphaFoldDB" id="A0A0F9XT26"/>
<dbReference type="GO" id="GO:0005524">
    <property type="term" value="F:ATP binding"/>
    <property type="evidence" value="ECO:0007669"/>
    <property type="project" value="UniProtKB-KW"/>
</dbReference>
<evidence type="ECO:0000256" key="5">
    <source>
        <dbReference type="ARBA" id="ARBA00014738"/>
    </source>
</evidence>
<evidence type="ECO:0000256" key="6">
    <source>
        <dbReference type="ARBA" id="ARBA00022490"/>
    </source>
</evidence>
<comment type="similarity">
    <text evidence="3">Belongs to the class-I aminoacyl-tRNA synthetase family.</text>
</comment>
<dbReference type="PANTHER" id="PTHR10890:SF3">
    <property type="entry name" value="CYSTEINE--TRNA LIGASE, CYTOPLASMIC"/>
    <property type="match status" value="1"/>
</dbReference>
<dbReference type="InterPro" id="IPR014729">
    <property type="entry name" value="Rossmann-like_a/b/a_fold"/>
</dbReference>
<dbReference type="Gene3D" id="3.40.50.620">
    <property type="entry name" value="HUPs"/>
    <property type="match status" value="1"/>
</dbReference>
<evidence type="ECO:0000259" key="15">
    <source>
        <dbReference type="SMART" id="SM00840"/>
    </source>
</evidence>
<dbReference type="SUPFAM" id="SSF47323">
    <property type="entry name" value="Anticodon-binding domain of a subclass of class I aminoacyl-tRNA synthetases"/>
    <property type="match status" value="1"/>
</dbReference>
<gene>
    <name evidence="16" type="ORF">LCGC14_0101250</name>
</gene>
<evidence type="ECO:0000256" key="4">
    <source>
        <dbReference type="ARBA" id="ARBA00012832"/>
    </source>
</evidence>
<dbReference type="GO" id="GO:0006423">
    <property type="term" value="P:cysteinyl-tRNA aminoacylation"/>
    <property type="evidence" value="ECO:0007669"/>
    <property type="project" value="InterPro"/>
</dbReference>
<evidence type="ECO:0000256" key="11">
    <source>
        <dbReference type="ARBA" id="ARBA00022840"/>
    </source>
</evidence>
<evidence type="ECO:0000256" key="8">
    <source>
        <dbReference type="ARBA" id="ARBA00022723"/>
    </source>
</evidence>
<comment type="cofactor">
    <cofactor evidence="1">
        <name>Zn(2+)</name>
        <dbReference type="ChEBI" id="CHEBI:29105"/>
    </cofactor>
</comment>
<organism evidence="16">
    <name type="scientific">marine sediment metagenome</name>
    <dbReference type="NCBI Taxonomy" id="412755"/>
    <lineage>
        <taxon>unclassified sequences</taxon>
        <taxon>metagenomes</taxon>
        <taxon>ecological metagenomes</taxon>
    </lineage>
</organism>
<keyword evidence="7" id="KW-0436">Ligase</keyword>
<dbReference type="HAMAP" id="MF_00041">
    <property type="entry name" value="Cys_tRNA_synth"/>
    <property type="match status" value="1"/>
</dbReference>
<dbReference type="Pfam" id="PF09190">
    <property type="entry name" value="DALR_2"/>
    <property type="match status" value="1"/>
</dbReference>